<evidence type="ECO:0000259" key="3">
    <source>
        <dbReference type="PROSITE" id="PS50887"/>
    </source>
</evidence>
<dbReference type="Proteomes" id="UP000031327">
    <property type="component" value="Unassembled WGS sequence"/>
</dbReference>
<name>A0A0C1QC08_9GAMM</name>
<dbReference type="InterPro" id="IPR029787">
    <property type="entry name" value="Nucleotide_cyclase"/>
</dbReference>
<dbReference type="InterPro" id="IPR000160">
    <property type="entry name" value="GGDEF_dom"/>
</dbReference>
<dbReference type="PROSITE" id="PS50883">
    <property type="entry name" value="EAL"/>
    <property type="match status" value="1"/>
</dbReference>
<dbReference type="SUPFAM" id="SSF141868">
    <property type="entry name" value="EAL domain-like"/>
    <property type="match status" value="1"/>
</dbReference>
<dbReference type="GO" id="GO:0071111">
    <property type="term" value="F:cyclic-guanylate-specific phosphodiesterase activity"/>
    <property type="evidence" value="ECO:0007669"/>
    <property type="project" value="InterPro"/>
</dbReference>
<dbReference type="Gene3D" id="3.30.70.270">
    <property type="match status" value="1"/>
</dbReference>
<keyword evidence="1" id="KW-1133">Transmembrane helix</keyword>
<feature type="transmembrane region" description="Helical" evidence="1">
    <location>
        <begin position="139"/>
        <end position="161"/>
    </location>
</feature>
<dbReference type="PANTHER" id="PTHR33121:SF79">
    <property type="entry name" value="CYCLIC DI-GMP PHOSPHODIESTERASE PDED-RELATED"/>
    <property type="match status" value="1"/>
</dbReference>
<evidence type="ECO:0000313" key="5">
    <source>
        <dbReference type="Proteomes" id="UP000031327"/>
    </source>
</evidence>
<feature type="domain" description="GGDEF" evidence="3">
    <location>
        <begin position="263"/>
        <end position="394"/>
    </location>
</feature>
<dbReference type="CDD" id="cd01948">
    <property type="entry name" value="EAL"/>
    <property type="match status" value="1"/>
</dbReference>
<dbReference type="AlphaFoldDB" id="A0A0C1QC08"/>
<evidence type="ECO:0000259" key="2">
    <source>
        <dbReference type="PROSITE" id="PS50883"/>
    </source>
</evidence>
<keyword evidence="1" id="KW-0472">Membrane</keyword>
<protein>
    <submittedName>
        <fullName evidence="4">Diguanylate phosphodiesterase</fullName>
    </submittedName>
</protein>
<dbReference type="PANTHER" id="PTHR33121">
    <property type="entry name" value="CYCLIC DI-GMP PHOSPHODIESTERASE PDEF"/>
    <property type="match status" value="1"/>
</dbReference>
<dbReference type="SUPFAM" id="SSF55073">
    <property type="entry name" value="Nucleotide cyclase"/>
    <property type="match status" value="1"/>
</dbReference>
<dbReference type="Pfam" id="PF00990">
    <property type="entry name" value="GGDEF"/>
    <property type="match status" value="1"/>
</dbReference>
<dbReference type="SMART" id="SM00267">
    <property type="entry name" value="GGDEF"/>
    <property type="match status" value="1"/>
</dbReference>
<dbReference type="SMART" id="SM00052">
    <property type="entry name" value="EAL"/>
    <property type="match status" value="1"/>
</dbReference>
<proteinExistence type="predicted"/>
<dbReference type="InterPro" id="IPR050706">
    <property type="entry name" value="Cyclic-di-GMP_PDE-like"/>
</dbReference>
<gene>
    <name evidence="4" type="ORF">JF50_05330</name>
</gene>
<dbReference type="NCBIfam" id="TIGR00254">
    <property type="entry name" value="GGDEF"/>
    <property type="match status" value="1"/>
</dbReference>
<sequence>MAGFKKLIFLQFVSWLLFSAVGSFFVASSFDSAVSRAQMSAQQMVSNYIQEKTMNDMTPEHIRLSLSNGNVFSTFIVRDFSGQAVLQLGSPTQLPLIADVIANSFNSIRPQFAVNKTKDIKIEFVINAQSQASLLQQSLLLMLLISALVAFIPIFYMQAIYKKLNRNVSMTVANAVDVYITQNQVTESIEEDFNTGKVTELGAELAPSFNRLAHFLKSKQEDIKSAAHSIKQEAYKDVVTGLGNRNMFVEYYEHQIEQANNKSFGTLAMIRCSELQMINQTRGYQKGDEYIRAVSDIVKHVSGTYTGSQVFRLNSSDFAVILPNVPSKEAEQFGETLQARFTQYQQNQELSSVANAGIVSYESGKPLGELLSVVDNAMSMAQSKQANAWHLQRESDIVNNVGAGFGNQNWRRVIREVIDSRRVNLMMQNIMPIGKNVKAYAEIQSRFKTEDNQMLPTASFLAMAEKLEMAIEIDQLIIDSSLELIKTRNFNEKFFGINVTASSAHSDQFVIWLERRLLKDGNLASKLIFEVSEFGLQQNIKASKRFIDMVHRVGARITVERFGVGLTSFKFFRDLKPDFIKMDASYTRGLEEDKNNQYFMRLMVDLAHRIGVSVFAEGVESQEEKHIVETLCLDGVQGYYIEKPKEV</sequence>
<dbReference type="CDD" id="cd01949">
    <property type="entry name" value="GGDEF"/>
    <property type="match status" value="1"/>
</dbReference>
<dbReference type="InterPro" id="IPR043128">
    <property type="entry name" value="Rev_trsase/Diguanyl_cyclase"/>
</dbReference>
<evidence type="ECO:0000313" key="4">
    <source>
        <dbReference type="EMBL" id="KID58136.1"/>
    </source>
</evidence>
<accession>A0A0C1QC08</accession>
<dbReference type="RefSeq" id="WP_039608431.1">
    <property type="nucleotide sequence ID" value="NZ_JWIC01000004.1"/>
</dbReference>
<dbReference type="Pfam" id="PF00563">
    <property type="entry name" value="EAL"/>
    <property type="match status" value="1"/>
</dbReference>
<dbReference type="InterPro" id="IPR001633">
    <property type="entry name" value="EAL_dom"/>
</dbReference>
<dbReference type="EMBL" id="JWIC01000004">
    <property type="protein sequence ID" value="KID58136.1"/>
    <property type="molecule type" value="Genomic_DNA"/>
</dbReference>
<organism evidence="4 5">
    <name type="scientific">Pseudoalteromonas luteoviolacea</name>
    <dbReference type="NCBI Taxonomy" id="43657"/>
    <lineage>
        <taxon>Bacteria</taxon>
        <taxon>Pseudomonadati</taxon>
        <taxon>Pseudomonadota</taxon>
        <taxon>Gammaproteobacteria</taxon>
        <taxon>Alteromonadales</taxon>
        <taxon>Pseudoalteromonadaceae</taxon>
        <taxon>Pseudoalteromonas</taxon>
    </lineage>
</organism>
<reference evidence="4 5" key="1">
    <citation type="submission" date="2014-12" db="EMBL/GenBank/DDBJ databases">
        <title>Draft Genome Sequence of Pseudoalteromonas luteoviolacea HI1.</title>
        <authorList>
            <person name="Asahina A.Y."/>
            <person name="Hadfield M.G."/>
        </authorList>
    </citation>
    <scope>NUCLEOTIDE SEQUENCE [LARGE SCALE GENOMIC DNA]</scope>
    <source>
        <strain evidence="4 5">HI1</strain>
    </source>
</reference>
<comment type="caution">
    <text evidence="4">The sequence shown here is derived from an EMBL/GenBank/DDBJ whole genome shotgun (WGS) entry which is preliminary data.</text>
</comment>
<keyword evidence="1" id="KW-0812">Transmembrane</keyword>
<dbReference type="InterPro" id="IPR035919">
    <property type="entry name" value="EAL_sf"/>
</dbReference>
<dbReference type="OrthoDB" id="5894408at2"/>
<feature type="domain" description="EAL" evidence="2">
    <location>
        <begin position="407"/>
        <end position="647"/>
    </location>
</feature>
<dbReference type="Gene3D" id="3.20.20.450">
    <property type="entry name" value="EAL domain"/>
    <property type="match status" value="1"/>
</dbReference>
<evidence type="ECO:0000256" key="1">
    <source>
        <dbReference type="SAM" id="Phobius"/>
    </source>
</evidence>
<dbReference type="PROSITE" id="PS50887">
    <property type="entry name" value="GGDEF"/>
    <property type="match status" value="1"/>
</dbReference>